<dbReference type="InterPro" id="IPR044534">
    <property type="entry name" value="TTL1-4"/>
</dbReference>
<dbReference type="InterPro" id="IPR011990">
    <property type="entry name" value="TPR-like_helical_dom_sf"/>
</dbReference>
<dbReference type="Gene3D" id="1.25.40.10">
    <property type="entry name" value="Tetratricopeptide repeat domain"/>
    <property type="match status" value="2"/>
</dbReference>
<dbReference type="OrthoDB" id="1918799at2759"/>
<evidence type="ECO:0000256" key="1">
    <source>
        <dbReference type="PROSITE-ProRule" id="PRU00339"/>
    </source>
</evidence>
<dbReference type="GO" id="GO:0005737">
    <property type="term" value="C:cytoplasm"/>
    <property type="evidence" value="ECO:0007669"/>
    <property type="project" value="TreeGrafter"/>
</dbReference>
<feature type="domain" description="DNA helicase Pif1-like 2B" evidence="2">
    <location>
        <begin position="355"/>
        <end position="386"/>
    </location>
</feature>
<keyword evidence="4" id="KW-1185">Reference proteome</keyword>
<evidence type="ECO:0000313" key="3">
    <source>
        <dbReference type="EMBL" id="KAF6162631.1"/>
    </source>
</evidence>
<reference evidence="3 4" key="1">
    <citation type="journal article" date="2020" name="IScience">
        <title>Genome Sequencing of the Endangered Kingdonia uniflora (Circaeasteraceae, Ranunculales) Reveals Potential Mechanisms of Evolutionary Specialization.</title>
        <authorList>
            <person name="Sun Y."/>
            <person name="Deng T."/>
            <person name="Zhang A."/>
            <person name="Moore M.J."/>
            <person name="Landis J.B."/>
            <person name="Lin N."/>
            <person name="Zhang H."/>
            <person name="Zhang X."/>
            <person name="Huang J."/>
            <person name="Zhang X."/>
            <person name="Sun H."/>
            <person name="Wang H."/>
        </authorList>
    </citation>
    <scope>NUCLEOTIDE SEQUENCE [LARGE SCALE GENOMIC DNA]</scope>
    <source>
        <strain evidence="3">TB1705</strain>
        <tissue evidence="3">Leaf</tissue>
    </source>
</reference>
<dbReference type="InterPro" id="IPR019734">
    <property type="entry name" value="TPR_rpt"/>
</dbReference>
<dbReference type="InterPro" id="IPR049163">
    <property type="entry name" value="Pif1-like_2B_dom"/>
</dbReference>
<dbReference type="AlphaFoldDB" id="A0A7J7N5Z0"/>
<dbReference type="Proteomes" id="UP000541444">
    <property type="component" value="Unassembled WGS sequence"/>
</dbReference>
<evidence type="ECO:0000259" key="2">
    <source>
        <dbReference type="Pfam" id="PF21530"/>
    </source>
</evidence>
<dbReference type="PANTHER" id="PTHR46050:SF7">
    <property type="entry name" value="TETRATRICOPEPTIDE REPEAT (TPR)-LIKE SUPERFAMILY PROTEIN"/>
    <property type="match status" value="1"/>
</dbReference>
<protein>
    <recommendedName>
        <fullName evidence="2">DNA helicase Pif1-like 2B domain-containing protein</fullName>
    </recommendedName>
</protein>
<dbReference type="PANTHER" id="PTHR46050">
    <property type="entry name" value="TPR REPEAT-CONTAINING THIOREDOXIN"/>
    <property type="match status" value="1"/>
</dbReference>
<keyword evidence="1" id="KW-0802">TPR repeat</keyword>
<organism evidence="3 4">
    <name type="scientific">Kingdonia uniflora</name>
    <dbReference type="NCBI Taxonomy" id="39325"/>
    <lineage>
        <taxon>Eukaryota</taxon>
        <taxon>Viridiplantae</taxon>
        <taxon>Streptophyta</taxon>
        <taxon>Embryophyta</taxon>
        <taxon>Tracheophyta</taxon>
        <taxon>Spermatophyta</taxon>
        <taxon>Magnoliopsida</taxon>
        <taxon>Ranunculales</taxon>
        <taxon>Circaeasteraceae</taxon>
        <taxon>Kingdonia</taxon>
    </lineage>
</organism>
<sequence length="732" mass="84009">MNSINKKEEAKAQLLNENPLVASWFFQTRVYLFLKYFLKTELPVKDHSFWYEWKNRGSGHVHGFIWLEDAPVVNDIGTNSANDARIINYFDCLVCTMNPNLNDSVTTDEHPCARNLLPTVNMDLDDDDYSKLINWVMRHSRCGSYCQCLHKTTKQLVYRFRYPFDVLLKTGFKELPDTLQEIVEDIRRPCQTARSSIKRLLTKTVSERDISTQEVCHLLMSYHLERSSRKIVVLDMSNKRLLSTPIKRRQSNDDEDTSGADLNYVLRYMNRPSEYDGLSLFDMAQRHHYSRDTWVTPRVEAVVRIYPHLQGDILHNSEKWEAFCRQEPIAKIPSTNNCDTTSTASSDDAKGLENILYLSIGARVMLRSNLATQNGLVNGAMGTVVEIVYSSSSKPLSDLLLAVIIDFDNYRGTLFREGSNIKLPEICSFRDSLNIVLQVSIILLSLKALLVRVERKRKRVMSIEMADYSPEKKPDNLEQLAPPGRRSPLFQMDILQMVIAHWEIYYEKLMRGKSRLVCRGALSKRLNPEELKEIGNEEYKKGKFAEAIALYNRTIALNPTKATYKSNKSAALTGMGRFLEAVLECRAHHRLARLYLRLGKAENALYHFKQSGFVAKPKEISQAQALQIHTNRCKDAKRLEYYVKPDQECNVLRFEERVMAVQQAVQLDSSNNKTTSLLKRARAMAWARSKGNELFKASKFLEACVVYGECLEHDSINPGQFEKAMDIAFAAL</sequence>
<dbReference type="Pfam" id="PF21530">
    <property type="entry name" value="Pif1_2B_dom"/>
    <property type="match status" value="1"/>
</dbReference>
<comment type="caution">
    <text evidence="3">The sequence shown here is derived from an EMBL/GenBank/DDBJ whole genome shotgun (WGS) entry which is preliminary data.</text>
</comment>
<gene>
    <name evidence="3" type="ORF">GIB67_003177</name>
</gene>
<accession>A0A7J7N5Z0</accession>
<proteinExistence type="predicted"/>
<dbReference type="PROSITE" id="PS50005">
    <property type="entry name" value="TPR"/>
    <property type="match status" value="1"/>
</dbReference>
<dbReference type="SUPFAM" id="SSF48452">
    <property type="entry name" value="TPR-like"/>
    <property type="match status" value="1"/>
</dbReference>
<evidence type="ECO:0000313" key="4">
    <source>
        <dbReference type="Proteomes" id="UP000541444"/>
    </source>
</evidence>
<name>A0A7J7N5Z0_9MAGN</name>
<dbReference type="SMART" id="SM00028">
    <property type="entry name" value="TPR"/>
    <property type="match status" value="3"/>
</dbReference>
<feature type="repeat" description="TPR" evidence="1">
    <location>
        <begin position="528"/>
        <end position="561"/>
    </location>
</feature>
<dbReference type="EMBL" id="JACGCM010001019">
    <property type="protein sequence ID" value="KAF6162631.1"/>
    <property type="molecule type" value="Genomic_DNA"/>
</dbReference>